<protein>
    <submittedName>
        <fullName evidence="1">Uncharacterized protein</fullName>
    </submittedName>
</protein>
<gene>
    <name evidence="1" type="ORF">E2C01_098053</name>
</gene>
<sequence length="65" mass="7793">MRVKCRVVTLRGVRRRDGEAKTPNVTNCTKPHETYKGYYEKPRHFNKTHSVVFKVNSLKHHHQYQ</sequence>
<keyword evidence="2" id="KW-1185">Reference proteome</keyword>
<reference evidence="1 2" key="1">
    <citation type="submission" date="2019-05" db="EMBL/GenBank/DDBJ databases">
        <title>Another draft genome of Portunus trituberculatus and its Hox gene families provides insights of decapod evolution.</title>
        <authorList>
            <person name="Jeong J.-H."/>
            <person name="Song I."/>
            <person name="Kim S."/>
            <person name="Choi T."/>
            <person name="Kim D."/>
            <person name="Ryu S."/>
            <person name="Kim W."/>
        </authorList>
    </citation>
    <scope>NUCLEOTIDE SEQUENCE [LARGE SCALE GENOMIC DNA]</scope>
    <source>
        <tissue evidence="1">Muscle</tissue>
    </source>
</reference>
<proteinExistence type="predicted"/>
<accession>A0A5B7KB62</accession>
<evidence type="ECO:0000313" key="1">
    <source>
        <dbReference type="EMBL" id="MPD02468.1"/>
    </source>
</evidence>
<dbReference type="EMBL" id="VSRR010131541">
    <property type="protein sequence ID" value="MPD02468.1"/>
    <property type="molecule type" value="Genomic_DNA"/>
</dbReference>
<name>A0A5B7KB62_PORTR</name>
<evidence type="ECO:0000313" key="2">
    <source>
        <dbReference type="Proteomes" id="UP000324222"/>
    </source>
</evidence>
<organism evidence="1 2">
    <name type="scientific">Portunus trituberculatus</name>
    <name type="common">Swimming crab</name>
    <name type="synonym">Neptunus trituberculatus</name>
    <dbReference type="NCBI Taxonomy" id="210409"/>
    <lineage>
        <taxon>Eukaryota</taxon>
        <taxon>Metazoa</taxon>
        <taxon>Ecdysozoa</taxon>
        <taxon>Arthropoda</taxon>
        <taxon>Crustacea</taxon>
        <taxon>Multicrustacea</taxon>
        <taxon>Malacostraca</taxon>
        <taxon>Eumalacostraca</taxon>
        <taxon>Eucarida</taxon>
        <taxon>Decapoda</taxon>
        <taxon>Pleocyemata</taxon>
        <taxon>Brachyura</taxon>
        <taxon>Eubrachyura</taxon>
        <taxon>Portunoidea</taxon>
        <taxon>Portunidae</taxon>
        <taxon>Portuninae</taxon>
        <taxon>Portunus</taxon>
    </lineage>
</organism>
<comment type="caution">
    <text evidence="1">The sequence shown here is derived from an EMBL/GenBank/DDBJ whole genome shotgun (WGS) entry which is preliminary data.</text>
</comment>
<dbReference type="Proteomes" id="UP000324222">
    <property type="component" value="Unassembled WGS sequence"/>
</dbReference>
<dbReference type="AlphaFoldDB" id="A0A5B7KB62"/>